<accession>A0A9W6ZBV2</accession>
<comment type="caution">
    <text evidence="3">The sequence shown here is derived from an EMBL/GenBank/DDBJ whole genome shotgun (WGS) entry which is preliminary data.</text>
</comment>
<feature type="compositionally biased region" description="Basic and acidic residues" evidence="2">
    <location>
        <begin position="1"/>
        <end position="13"/>
    </location>
</feature>
<dbReference type="AlphaFoldDB" id="A0A9W6ZBV2"/>
<name>A0A9W6ZBV2_9STRA</name>
<gene>
    <name evidence="3" type="ORF">TrVE_jg11671</name>
</gene>
<sequence>MATERDRIYEAKRARFMAKRNAKQSSQEPRSLTYQSPQSQQQAEERSRQEVLAQGEYDYEDTVGRGGMKLPTRNDSSPSNSYSEDHQYGQFQGEREAGRGQAGRGQAGLGFDPETDGNKAFSGEVGPIRQRQEYQQQLLYQQQQQQQQEQQQQQQQQQHPYHQAQHQQQQQQQQQQTQSPAPIPLTTSSGASPTKRPAKFTEQLMGHIDASRDIEKQNNYRLALERDIEMAKNRKQQEKLDRENEREWWEAKKVESQVGGRGSQERPNQYLLQQQQEYQSQLQNHRQQRSFTNERLGEPPSQNNYRPQTVHEGRTAQLGGNSMAALLNSNSPPRERFAAAEVPSPARLHVNAPGPSPQRHHGYSHDQGHSPKIHPHNPVPDRLPQSHVSHVPHSSVSTHAHQHHHTQQNDDSTGNVHNSAHAAQQQHMLNVLQQENEVLRSRLAMYERRFGPL</sequence>
<dbReference type="SUPFAM" id="SSF81995">
    <property type="entry name" value="beta-sandwich domain of Sec23/24"/>
    <property type="match status" value="1"/>
</dbReference>
<dbReference type="Proteomes" id="UP001165160">
    <property type="component" value="Unassembled WGS sequence"/>
</dbReference>
<feature type="compositionally biased region" description="Polar residues" evidence="2">
    <location>
        <begin position="73"/>
        <end position="82"/>
    </location>
</feature>
<reference evidence="4" key="1">
    <citation type="journal article" date="2023" name="Commun. Biol.">
        <title>Genome analysis of Parmales, the sister group of diatoms, reveals the evolutionary specialization of diatoms from phago-mixotrophs to photoautotrophs.</title>
        <authorList>
            <person name="Ban H."/>
            <person name="Sato S."/>
            <person name="Yoshikawa S."/>
            <person name="Yamada K."/>
            <person name="Nakamura Y."/>
            <person name="Ichinomiya M."/>
            <person name="Sato N."/>
            <person name="Blanc-Mathieu R."/>
            <person name="Endo H."/>
            <person name="Kuwata A."/>
            <person name="Ogata H."/>
        </authorList>
    </citation>
    <scope>NUCLEOTIDE SEQUENCE [LARGE SCALE GENOMIC DNA]</scope>
    <source>
        <strain evidence="4">NIES 3699</strain>
    </source>
</reference>
<feature type="coiled-coil region" evidence="1">
    <location>
        <begin position="214"/>
        <end position="241"/>
    </location>
</feature>
<evidence type="ECO:0000256" key="1">
    <source>
        <dbReference type="SAM" id="Coils"/>
    </source>
</evidence>
<dbReference type="EMBL" id="BRXX01000581">
    <property type="protein sequence ID" value="GMH48263.1"/>
    <property type="molecule type" value="Genomic_DNA"/>
</dbReference>
<feature type="compositionally biased region" description="Polar residues" evidence="2">
    <location>
        <begin position="23"/>
        <end position="34"/>
    </location>
</feature>
<feature type="region of interest" description="Disordered" evidence="2">
    <location>
        <begin position="276"/>
        <end position="308"/>
    </location>
</feature>
<feature type="compositionally biased region" description="Low complexity" evidence="2">
    <location>
        <begin position="386"/>
        <end position="399"/>
    </location>
</feature>
<evidence type="ECO:0000256" key="2">
    <source>
        <dbReference type="SAM" id="MobiDB-lite"/>
    </source>
</evidence>
<feature type="compositionally biased region" description="Low complexity" evidence="2">
    <location>
        <begin position="133"/>
        <end position="178"/>
    </location>
</feature>
<feature type="compositionally biased region" description="Polar residues" evidence="2">
    <location>
        <begin position="409"/>
        <end position="423"/>
    </location>
</feature>
<feature type="region of interest" description="Disordered" evidence="2">
    <location>
        <begin position="334"/>
        <end position="423"/>
    </location>
</feature>
<feature type="region of interest" description="Disordered" evidence="2">
    <location>
        <begin position="1"/>
        <end position="196"/>
    </location>
</feature>
<organism evidence="3 4">
    <name type="scientific">Triparma verrucosa</name>
    <dbReference type="NCBI Taxonomy" id="1606542"/>
    <lineage>
        <taxon>Eukaryota</taxon>
        <taxon>Sar</taxon>
        <taxon>Stramenopiles</taxon>
        <taxon>Ochrophyta</taxon>
        <taxon>Bolidophyceae</taxon>
        <taxon>Parmales</taxon>
        <taxon>Triparmaceae</taxon>
        <taxon>Triparma</taxon>
    </lineage>
</organism>
<keyword evidence="1" id="KW-0175">Coiled coil</keyword>
<evidence type="ECO:0000313" key="4">
    <source>
        <dbReference type="Proteomes" id="UP001165160"/>
    </source>
</evidence>
<keyword evidence="4" id="KW-1185">Reference proteome</keyword>
<feature type="compositionally biased region" description="Basic and acidic residues" evidence="2">
    <location>
        <begin position="83"/>
        <end position="98"/>
    </location>
</feature>
<protein>
    <submittedName>
        <fullName evidence="3">Uncharacterized protein</fullName>
    </submittedName>
</protein>
<proteinExistence type="predicted"/>
<evidence type="ECO:0000313" key="3">
    <source>
        <dbReference type="EMBL" id="GMH48263.1"/>
    </source>
</evidence>